<proteinExistence type="predicted"/>
<keyword evidence="1" id="KW-0812">Transmembrane</keyword>
<protein>
    <submittedName>
        <fullName evidence="2">Uncharacterized protein</fullName>
    </submittedName>
</protein>
<evidence type="ECO:0000313" key="3">
    <source>
        <dbReference type="Proteomes" id="UP000092460"/>
    </source>
</evidence>
<feature type="transmembrane region" description="Helical" evidence="1">
    <location>
        <begin position="250"/>
        <end position="269"/>
    </location>
</feature>
<dbReference type="AlphaFoldDB" id="A0A1B0BKN2"/>
<dbReference type="Proteomes" id="UP000092460">
    <property type="component" value="Unassembled WGS sequence"/>
</dbReference>
<name>A0A1B0BKN2_9MUSC</name>
<reference evidence="2" key="2">
    <citation type="submission" date="2020-05" db="UniProtKB">
        <authorList>
            <consortium name="EnsemblMetazoa"/>
        </authorList>
    </citation>
    <scope>IDENTIFICATION</scope>
    <source>
        <strain evidence="2">IAEA</strain>
    </source>
</reference>
<evidence type="ECO:0000256" key="1">
    <source>
        <dbReference type="SAM" id="Phobius"/>
    </source>
</evidence>
<organism evidence="2 3">
    <name type="scientific">Glossina palpalis gambiensis</name>
    <dbReference type="NCBI Taxonomy" id="67801"/>
    <lineage>
        <taxon>Eukaryota</taxon>
        <taxon>Metazoa</taxon>
        <taxon>Ecdysozoa</taxon>
        <taxon>Arthropoda</taxon>
        <taxon>Hexapoda</taxon>
        <taxon>Insecta</taxon>
        <taxon>Pterygota</taxon>
        <taxon>Neoptera</taxon>
        <taxon>Endopterygota</taxon>
        <taxon>Diptera</taxon>
        <taxon>Brachycera</taxon>
        <taxon>Muscomorpha</taxon>
        <taxon>Hippoboscoidea</taxon>
        <taxon>Glossinidae</taxon>
        <taxon>Glossina</taxon>
    </lineage>
</organism>
<sequence>MYCKIFNVIVHSATANWPEIITATETTAHGTAIVAKVTEVAKIPEISGIIIAIIAKITKVAKIVTKITVITAKTTIKTAIAATATATAVSRITKISTGATVTEIASIAKITEISAITKITATAEISKVTRISEITAITERFGEGFQNYKIEESNMSLTSTWTCSATVAKVTANAAGAITATLSEIIRRYTSKIAITRGSFHFSQRTPEYLNIPEWKYKPNITRLENSSICCSLTEYGKPRNFTTYDMPELLVLRIAPLASLGCAFVHYFDYHCLRRRRHHHHHLHCHRHPHGRHHRHCCHHFGNRHNHLVNHHNLHPVDLDNHYLHHIDLDCRYRFDGERHYYPTVADY</sequence>
<dbReference type="EMBL" id="JXJN01015985">
    <property type="status" value="NOT_ANNOTATED_CDS"/>
    <property type="molecule type" value="Genomic_DNA"/>
</dbReference>
<evidence type="ECO:0000313" key="2">
    <source>
        <dbReference type="EnsemblMetazoa" id="GPPI033180-PA"/>
    </source>
</evidence>
<keyword evidence="1" id="KW-1133">Transmembrane helix</keyword>
<dbReference type="EnsemblMetazoa" id="GPPI033180-RA">
    <property type="protein sequence ID" value="GPPI033180-PA"/>
    <property type="gene ID" value="GPPI033180"/>
</dbReference>
<accession>A0A1B0BKN2</accession>
<keyword evidence="1" id="KW-0472">Membrane</keyword>
<reference evidence="3" key="1">
    <citation type="submission" date="2015-01" db="EMBL/GenBank/DDBJ databases">
        <authorList>
            <person name="Aksoy S."/>
            <person name="Warren W."/>
            <person name="Wilson R.K."/>
        </authorList>
    </citation>
    <scope>NUCLEOTIDE SEQUENCE [LARGE SCALE GENOMIC DNA]</scope>
    <source>
        <strain evidence="3">IAEA</strain>
    </source>
</reference>
<dbReference type="VEuPathDB" id="VectorBase:GPPI033180"/>
<keyword evidence="3" id="KW-1185">Reference proteome</keyword>